<feature type="domain" description="Glycosyl hydrolase-like 10" evidence="3">
    <location>
        <begin position="58"/>
        <end position="295"/>
    </location>
</feature>
<reference evidence="5 6" key="1">
    <citation type="submission" date="2016-11" db="EMBL/GenBank/DDBJ databases">
        <authorList>
            <person name="Jaros S."/>
            <person name="Januszkiewicz K."/>
            <person name="Wedrychowicz H."/>
        </authorList>
    </citation>
    <scope>NUCLEOTIDE SEQUENCE [LARGE SCALE GENOMIC DNA]</scope>
    <source>
        <strain evidence="5 6">CGMCC 1.12145</strain>
    </source>
</reference>
<sequence>MLLQRSMLKPLILAVALVIAGCKSEPNREKPAEGKTTEQSSKEKKIIYIDATANFGRFTHKDSVDYYVRKVHDIGITDLVVDVKPITGEVLYPSKIAPVMTTWEKDDREKDSSWDMLERFIEKGHELGIQVHVSTNIFSGGHNYFDRGLIYAEPDKKHWQTTSYLPEGLTPISAQKNKFSTMLNPALPEVQDYELSVLKELVSMYPELDGIVLDRVRYDGITADFSDASRKLFEDYIGEQVADFPADIYAYDAQGRRTPGTWYKKWLEWRSGVIHDFMYKAHDALKAINPGLIFGDYTGSWYPTYYEVGVNWASKDYDPSEDYEWATPAYKNTGYAEVLDMFLTGNYFYEVYRKEVEQIDTTKVNRSEAGQSKSKAYWYTVEGSADLVNKVVMDKAPVYAGVYVEQYKDNEEQFVAALKMCRKKSKGVMIFDIVHIIDKNWWKALEKGLNEDLKAE</sequence>
<dbReference type="STRING" id="1150368.SAMN02927921_02217"/>
<dbReference type="Pfam" id="PF02638">
    <property type="entry name" value="GHL10"/>
    <property type="match status" value="1"/>
</dbReference>
<dbReference type="PANTHER" id="PTHR43405">
    <property type="entry name" value="GLYCOSYL HYDROLASE DIGH"/>
    <property type="match status" value="1"/>
</dbReference>
<dbReference type="Proteomes" id="UP000182248">
    <property type="component" value="Unassembled WGS sequence"/>
</dbReference>
<name>A0A1K1Q3L9_9FLAO</name>
<dbReference type="EMBL" id="FPJE01000011">
    <property type="protein sequence ID" value="SFW54283.1"/>
    <property type="molecule type" value="Genomic_DNA"/>
</dbReference>
<evidence type="ECO:0000256" key="2">
    <source>
        <dbReference type="SAM" id="SignalP"/>
    </source>
</evidence>
<evidence type="ECO:0000259" key="4">
    <source>
        <dbReference type="Pfam" id="PF16373"/>
    </source>
</evidence>
<dbReference type="AlphaFoldDB" id="A0A1K1Q3L9"/>
<dbReference type="Gene3D" id="3.20.20.80">
    <property type="entry name" value="Glycosidases"/>
    <property type="match status" value="1"/>
</dbReference>
<evidence type="ECO:0000256" key="1">
    <source>
        <dbReference type="ARBA" id="ARBA00022729"/>
    </source>
</evidence>
<dbReference type="GO" id="GO:0016787">
    <property type="term" value="F:hydrolase activity"/>
    <property type="evidence" value="ECO:0007669"/>
    <property type="project" value="UniProtKB-KW"/>
</dbReference>
<protein>
    <submittedName>
        <fullName evidence="5">Glycosyl hydrolase-like 10</fullName>
    </submittedName>
</protein>
<dbReference type="InterPro" id="IPR017853">
    <property type="entry name" value="GH"/>
</dbReference>
<evidence type="ECO:0000313" key="5">
    <source>
        <dbReference type="EMBL" id="SFW54283.1"/>
    </source>
</evidence>
<dbReference type="SUPFAM" id="SSF51445">
    <property type="entry name" value="(Trans)glycosidases"/>
    <property type="match status" value="1"/>
</dbReference>
<dbReference type="InterPro" id="IPR032280">
    <property type="entry name" value="DUF4985"/>
</dbReference>
<dbReference type="RefSeq" id="WP_217652371.1">
    <property type="nucleotide sequence ID" value="NZ_FPJE01000011.1"/>
</dbReference>
<dbReference type="PANTHER" id="PTHR43405:SF1">
    <property type="entry name" value="GLYCOSYL HYDROLASE DIGH"/>
    <property type="match status" value="1"/>
</dbReference>
<dbReference type="Pfam" id="PF16373">
    <property type="entry name" value="DUF4985"/>
    <property type="match status" value="1"/>
</dbReference>
<evidence type="ECO:0000259" key="3">
    <source>
        <dbReference type="Pfam" id="PF02638"/>
    </source>
</evidence>
<keyword evidence="5" id="KW-0378">Hydrolase</keyword>
<keyword evidence="1 2" id="KW-0732">Signal</keyword>
<dbReference type="InterPro" id="IPR003790">
    <property type="entry name" value="GHL10"/>
</dbReference>
<dbReference type="PROSITE" id="PS51257">
    <property type="entry name" value="PROKAR_LIPOPROTEIN"/>
    <property type="match status" value="1"/>
</dbReference>
<feature type="signal peptide" evidence="2">
    <location>
        <begin position="1"/>
        <end position="20"/>
    </location>
</feature>
<feature type="chain" id="PRO_5013131706" evidence="2">
    <location>
        <begin position="21"/>
        <end position="456"/>
    </location>
</feature>
<evidence type="ECO:0000313" key="6">
    <source>
        <dbReference type="Proteomes" id="UP000182248"/>
    </source>
</evidence>
<organism evidence="5 6">
    <name type="scientific">Sinomicrobium oceani</name>
    <dbReference type="NCBI Taxonomy" id="1150368"/>
    <lineage>
        <taxon>Bacteria</taxon>
        <taxon>Pseudomonadati</taxon>
        <taxon>Bacteroidota</taxon>
        <taxon>Flavobacteriia</taxon>
        <taxon>Flavobacteriales</taxon>
        <taxon>Flavobacteriaceae</taxon>
        <taxon>Sinomicrobium</taxon>
    </lineage>
</organism>
<keyword evidence="6" id="KW-1185">Reference proteome</keyword>
<feature type="domain" description="DUF4985" evidence="4">
    <location>
        <begin position="321"/>
        <end position="446"/>
    </location>
</feature>
<dbReference type="InterPro" id="IPR052177">
    <property type="entry name" value="Divisome_Glycosyl_Hydrolase"/>
</dbReference>
<accession>A0A1K1Q3L9</accession>
<proteinExistence type="predicted"/>
<gene>
    <name evidence="5" type="ORF">SAMN02927921_02217</name>
</gene>